<dbReference type="CDD" id="cd01948">
    <property type="entry name" value="EAL"/>
    <property type="match status" value="1"/>
</dbReference>
<dbReference type="InterPro" id="IPR001633">
    <property type="entry name" value="EAL_dom"/>
</dbReference>
<dbReference type="InterPro" id="IPR043128">
    <property type="entry name" value="Rev_trsase/Diguanyl_cyclase"/>
</dbReference>
<dbReference type="PANTHER" id="PTHR44757">
    <property type="entry name" value="DIGUANYLATE CYCLASE DGCP"/>
    <property type="match status" value="1"/>
</dbReference>
<evidence type="ECO:0000256" key="6">
    <source>
        <dbReference type="SAM" id="MobiDB-lite"/>
    </source>
</evidence>
<dbReference type="InterPro" id="IPR033479">
    <property type="entry name" value="dCache_1"/>
</dbReference>
<dbReference type="PROSITE" id="PS50883">
    <property type="entry name" value="EAL"/>
    <property type="match status" value="1"/>
</dbReference>
<dbReference type="Gene3D" id="3.30.450.20">
    <property type="entry name" value="PAS domain"/>
    <property type="match status" value="4"/>
</dbReference>
<dbReference type="GO" id="GO:0006355">
    <property type="term" value="P:regulation of DNA-templated transcription"/>
    <property type="evidence" value="ECO:0007669"/>
    <property type="project" value="InterPro"/>
</dbReference>
<protein>
    <submittedName>
        <fullName evidence="12">PAS domain S-box-containing protein/diguanylate cyclase (GGDEF) domain-containing protein</fullName>
    </submittedName>
</protein>
<dbReference type="Pfam" id="PF02743">
    <property type="entry name" value="dCache_1"/>
    <property type="match status" value="1"/>
</dbReference>
<dbReference type="FunFam" id="3.30.70.270:FF:000001">
    <property type="entry name" value="Diguanylate cyclase domain protein"/>
    <property type="match status" value="1"/>
</dbReference>
<dbReference type="SUPFAM" id="SSF55073">
    <property type="entry name" value="Nucleotide cyclase"/>
    <property type="match status" value="1"/>
</dbReference>
<dbReference type="CDD" id="cd12915">
    <property type="entry name" value="PDC2_DGC_like"/>
    <property type="match status" value="1"/>
</dbReference>
<dbReference type="RefSeq" id="WP_170844956.1">
    <property type="nucleotide sequence ID" value="NZ_FNLO01000001.1"/>
</dbReference>
<dbReference type="SUPFAM" id="SSF55785">
    <property type="entry name" value="PYP-like sensor domain (PAS domain)"/>
    <property type="match status" value="2"/>
</dbReference>
<evidence type="ECO:0000256" key="3">
    <source>
        <dbReference type="ARBA" id="ARBA00022692"/>
    </source>
</evidence>
<keyword evidence="13" id="KW-1185">Reference proteome</keyword>
<dbReference type="InterPro" id="IPR000014">
    <property type="entry name" value="PAS"/>
</dbReference>
<feature type="domain" description="PAS" evidence="8">
    <location>
        <begin position="330"/>
        <end position="400"/>
    </location>
</feature>
<feature type="domain" description="GGDEF" evidence="11">
    <location>
        <begin position="619"/>
        <end position="752"/>
    </location>
</feature>
<keyword evidence="4 7" id="KW-1133">Transmembrane helix</keyword>
<reference evidence="13" key="1">
    <citation type="submission" date="2016-09" db="EMBL/GenBank/DDBJ databases">
        <authorList>
            <person name="Varghese N."/>
            <person name="Submissions S."/>
        </authorList>
    </citation>
    <scope>NUCLEOTIDE SEQUENCE [LARGE SCALE GENOMIC DNA]</scope>
    <source>
        <strain evidence="13">JS23</strain>
    </source>
</reference>
<feature type="domain" description="PAC" evidence="9">
    <location>
        <begin position="534"/>
        <end position="587"/>
    </location>
</feature>
<evidence type="ECO:0000259" key="11">
    <source>
        <dbReference type="PROSITE" id="PS50887"/>
    </source>
</evidence>
<dbReference type="SMART" id="SM00086">
    <property type="entry name" value="PAC"/>
    <property type="match status" value="2"/>
</dbReference>
<name>A0A1H2PIK4_9BURK</name>
<dbReference type="Gene3D" id="3.20.20.450">
    <property type="entry name" value="EAL domain"/>
    <property type="match status" value="1"/>
</dbReference>
<dbReference type="Pfam" id="PF13426">
    <property type="entry name" value="PAS_9"/>
    <property type="match status" value="1"/>
</dbReference>
<proteinExistence type="predicted"/>
<dbReference type="PROSITE" id="PS50112">
    <property type="entry name" value="PAS"/>
    <property type="match status" value="2"/>
</dbReference>
<dbReference type="GO" id="GO:0003824">
    <property type="term" value="F:catalytic activity"/>
    <property type="evidence" value="ECO:0007669"/>
    <property type="project" value="UniProtKB-ARBA"/>
</dbReference>
<dbReference type="PANTHER" id="PTHR44757:SF4">
    <property type="entry name" value="DIGUANYLATE CYCLASE DGCE-RELATED"/>
    <property type="match status" value="1"/>
</dbReference>
<dbReference type="InterPro" id="IPR035965">
    <property type="entry name" value="PAS-like_dom_sf"/>
</dbReference>
<dbReference type="InterPro" id="IPR035919">
    <property type="entry name" value="EAL_sf"/>
</dbReference>
<dbReference type="InterPro" id="IPR013767">
    <property type="entry name" value="PAS_fold"/>
</dbReference>
<evidence type="ECO:0000256" key="5">
    <source>
        <dbReference type="ARBA" id="ARBA00023136"/>
    </source>
</evidence>
<dbReference type="InterPro" id="IPR000160">
    <property type="entry name" value="GGDEF_dom"/>
</dbReference>
<comment type="subcellular location">
    <subcellularLocation>
        <location evidence="1">Cell membrane</location>
        <topology evidence="1">Multi-pass membrane protein</topology>
    </subcellularLocation>
</comment>
<dbReference type="Proteomes" id="UP000243719">
    <property type="component" value="Unassembled WGS sequence"/>
</dbReference>
<dbReference type="InterPro" id="IPR029787">
    <property type="entry name" value="Nucleotide_cyclase"/>
</dbReference>
<dbReference type="NCBIfam" id="TIGR00229">
    <property type="entry name" value="sensory_box"/>
    <property type="match status" value="2"/>
</dbReference>
<dbReference type="SMART" id="SM00267">
    <property type="entry name" value="GGDEF"/>
    <property type="match status" value="1"/>
</dbReference>
<dbReference type="InterPro" id="IPR001610">
    <property type="entry name" value="PAC"/>
</dbReference>
<feature type="domain" description="PAC" evidence="9">
    <location>
        <begin position="404"/>
        <end position="456"/>
    </location>
</feature>
<dbReference type="Pfam" id="PF00563">
    <property type="entry name" value="EAL"/>
    <property type="match status" value="1"/>
</dbReference>
<dbReference type="AlphaFoldDB" id="A0A1H2PIK4"/>
<accession>A0A1H2PIK4</accession>
<evidence type="ECO:0000256" key="2">
    <source>
        <dbReference type="ARBA" id="ARBA00022475"/>
    </source>
</evidence>
<dbReference type="Pfam" id="PF00989">
    <property type="entry name" value="PAS"/>
    <property type="match status" value="1"/>
</dbReference>
<dbReference type="Gene3D" id="3.30.70.270">
    <property type="match status" value="1"/>
</dbReference>
<feature type="transmembrane region" description="Helical" evidence="7">
    <location>
        <begin position="295"/>
        <end position="313"/>
    </location>
</feature>
<dbReference type="GO" id="GO:0005886">
    <property type="term" value="C:plasma membrane"/>
    <property type="evidence" value="ECO:0007669"/>
    <property type="project" value="UniProtKB-SubCell"/>
</dbReference>
<organism evidence="12 13">
    <name type="scientific">Chitinasiproducens palmae</name>
    <dbReference type="NCBI Taxonomy" id="1770053"/>
    <lineage>
        <taxon>Bacteria</taxon>
        <taxon>Pseudomonadati</taxon>
        <taxon>Pseudomonadota</taxon>
        <taxon>Betaproteobacteria</taxon>
        <taxon>Burkholderiales</taxon>
        <taxon>Burkholderiaceae</taxon>
        <taxon>Chitinasiproducens</taxon>
    </lineage>
</organism>
<dbReference type="CDD" id="cd01949">
    <property type="entry name" value="GGDEF"/>
    <property type="match status" value="1"/>
</dbReference>
<dbReference type="SMART" id="SM00091">
    <property type="entry name" value="PAS"/>
    <property type="match status" value="2"/>
</dbReference>
<feature type="region of interest" description="Disordered" evidence="6">
    <location>
        <begin position="1014"/>
        <end position="1033"/>
    </location>
</feature>
<evidence type="ECO:0000313" key="12">
    <source>
        <dbReference type="EMBL" id="SDV46079.1"/>
    </source>
</evidence>
<dbReference type="InterPro" id="IPR000700">
    <property type="entry name" value="PAS-assoc_C"/>
</dbReference>
<keyword evidence="3 7" id="KW-0812">Transmembrane</keyword>
<dbReference type="EMBL" id="FNLO01000001">
    <property type="protein sequence ID" value="SDV46079.1"/>
    <property type="molecule type" value="Genomic_DNA"/>
</dbReference>
<evidence type="ECO:0000256" key="1">
    <source>
        <dbReference type="ARBA" id="ARBA00004651"/>
    </source>
</evidence>
<sequence>MRERRADSRPRPRRQTFWLSAGIAALALAFDAVGGFVLWQEHEDARLQAQTEIANVANAVARDIARNVEVIDLALEAVRDNLHHDKLFSLGLGLSHSLLFQRAAVAKKLGAVIVTDADGNIVLDSFALFPRQGNIVNRPFFTAQKADPHRGLFISLPTVSNLNSLWYICLSRAILTADGKFDGIVFGSLKLDYFDQLFAQIDLGKAGTLALVRADGHLMFRRPFKVEELGADLSPSALMVNARRAPSGHFTTISQLDKVERIYAYTTLPGSDMLLSVGRSVDEVYAPWRKRARSIILIFAGVNLAMFAMALVLRRAFRRQQAASDEAQRNAALFSGALDGSPIGTALMELHGRATHVNPALCEMLGYSPSELLQSDLANLTHDDTRQADEIWINRMLNGEITSYATEWLLHTKSGATLWTLRSVSLVRDGNGRPLYFIGHVQDITARKVAEKALYEEKERLRITLVAITDGVIVTDARGQIVFANPVAEVILGRHVATLAGQPAGTAIALLDEATLAPRPDIAAACLGPNGTEQHRSGGVIRDPAGTLRFVEASAAPVRTPGGESLGSVVVLRDVTESRDLQQRLMYNASHDSLTGLPNRTAFEAALDAAIAEVRGTATTHALAFLDLDRFKIINDSAGHAAGDALLKAVAELLRSQLRATDMVGRLGGDEFGVLLHNCALDDARRVLEQVVHATEAMRFDWGGHRYSVGVSIGLTDIVDDATNRSTLLTQADVACYAAKNSGRNRVNVYRDEQSEAMDYHRKILVAAGIRQAIDEDRFALFAQRIATTRPSEEQRYEILTRMRDSNGNTISPGLFIPAAERYDLMASIDRWVLRRLMIDYGEALARVPHLNVHVNLSANSLNDPHLLDFIESLFAASPLAPKTITFEITETALVRNAESAAHVIGRLRAQGSEVALDDFGIGLSSFSYLRSFPVDVVKIDGGFVVNMSRNTVDRNIVNSIHRIATELGARTVAESVESETTLEEVRAIGITYAQGYAIHRPAPLEDVIATDMHITDPSTDGNGKPDVGPLDA</sequence>
<evidence type="ECO:0000259" key="9">
    <source>
        <dbReference type="PROSITE" id="PS50113"/>
    </source>
</evidence>
<feature type="domain" description="PAS" evidence="8">
    <location>
        <begin position="457"/>
        <end position="502"/>
    </location>
</feature>
<dbReference type="CDD" id="cd12914">
    <property type="entry name" value="PDC1_DGC_like"/>
    <property type="match status" value="1"/>
</dbReference>
<evidence type="ECO:0000313" key="13">
    <source>
        <dbReference type="Proteomes" id="UP000243719"/>
    </source>
</evidence>
<dbReference type="PROSITE" id="PS50887">
    <property type="entry name" value="GGDEF"/>
    <property type="match status" value="1"/>
</dbReference>
<dbReference type="SMART" id="SM00052">
    <property type="entry name" value="EAL"/>
    <property type="match status" value="1"/>
</dbReference>
<evidence type="ECO:0000259" key="8">
    <source>
        <dbReference type="PROSITE" id="PS50112"/>
    </source>
</evidence>
<dbReference type="PROSITE" id="PS50113">
    <property type="entry name" value="PAC"/>
    <property type="match status" value="2"/>
</dbReference>
<dbReference type="SUPFAM" id="SSF141868">
    <property type="entry name" value="EAL domain-like"/>
    <property type="match status" value="1"/>
</dbReference>
<dbReference type="InterPro" id="IPR052155">
    <property type="entry name" value="Biofilm_reg_signaling"/>
</dbReference>
<keyword evidence="2" id="KW-1003">Cell membrane</keyword>
<evidence type="ECO:0000256" key="7">
    <source>
        <dbReference type="SAM" id="Phobius"/>
    </source>
</evidence>
<dbReference type="STRING" id="1770053.SAMN05216551_10157"/>
<dbReference type="Pfam" id="PF00990">
    <property type="entry name" value="GGDEF"/>
    <property type="match status" value="1"/>
</dbReference>
<feature type="domain" description="EAL" evidence="10">
    <location>
        <begin position="763"/>
        <end position="1016"/>
    </location>
</feature>
<evidence type="ECO:0000259" key="10">
    <source>
        <dbReference type="PROSITE" id="PS50883"/>
    </source>
</evidence>
<keyword evidence="5 7" id="KW-0472">Membrane</keyword>
<gene>
    <name evidence="12" type="ORF">SAMN05216551_10157</name>
</gene>
<dbReference type="CDD" id="cd00130">
    <property type="entry name" value="PAS"/>
    <property type="match status" value="2"/>
</dbReference>
<evidence type="ECO:0000256" key="4">
    <source>
        <dbReference type="ARBA" id="ARBA00022989"/>
    </source>
</evidence>
<dbReference type="NCBIfam" id="TIGR00254">
    <property type="entry name" value="GGDEF"/>
    <property type="match status" value="1"/>
</dbReference>